<keyword evidence="3" id="KW-1185">Reference proteome</keyword>
<proteinExistence type="predicted"/>
<reference evidence="2" key="1">
    <citation type="submission" date="2022-08" db="EMBL/GenBank/DDBJ databases">
        <title>A Global Phylogenomic Analysis of the Shiitake Genus Lentinula.</title>
        <authorList>
            <consortium name="DOE Joint Genome Institute"/>
            <person name="Sierra-Patev S."/>
            <person name="Min B."/>
            <person name="Naranjo-Ortiz M."/>
            <person name="Looney B."/>
            <person name="Konkel Z."/>
            <person name="Slot J.C."/>
            <person name="Sakamoto Y."/>
            <person name="Steenwyk J.L."/>
            <person name="Rokas A."/>
            <person name="Carro J."/>
            <person name="Camarero S."/>
            <person name="Ferreira P."/>
            <person name="Molpeceres G."/>
            <person name="Ruiz-Duenas F.J."/>
            <person name="Serrano A."/>
            <person name="Henrissat B."/>
            <person name="Drula E."/>
            <person name="Hughes K.W."/>
            <person name="Mata J.L."/>
            <person name="Ishikawa N.K."/>
            <person name="Vargas-Isla R."/>
            <person name="Ushijima S."/>
            <person name="Smith C.A."/>
            <person name="Ahrendt S."/>
            <person name="Andreopoulos W."/>
            <person name="He G."/>
            <person name="Labutti K."/>
            <person name="Lipzen A."/>
            <person name="Ng V."/>
            <person name="Riley R."/>
            <person name="Sandor L."/>
            <person name="Barry K."/>
            <person name="Martinez A.T."/>
            <person name="Xiao Y."/>
            <person name="Gibbons J.G."/>
            <person name="Terashima K."/>
            <person name="Grigoriev I.V."/>
            <person name="Hibbett D.S."/>
        </authorList>
    </citation>
    <scope>NUCLEOTIDE SEQUENCE</scope>
    <source>
        <strain evidence="2">RHP3577 ss4</strain>
    </source>
</reference>
<gene>
    <name evidence="2" type="ORF">C8R41DRAFT_870839</name>
</gene>
<evidence type="ECO:0000313" key="3">
    <source>
        <dbReference type="Proteomes" id="UP001150217"/>
    </source>
</evidence>
<feature type="compositionally biased region" description="Basic and acidic residues" evidence="1">
    <location>
        <begin position="233"/>
        <end position="248"/>
    </location>
</feature>
<dbReference type="Proteomes" id="UP001150217">
    <property type="component" value="Unassembled WGS sequence"/>
</dbReference>
<organism evidence="2 3">
    <name type="scientific">Lentinula lateritia</name>
    <dbReference type="NCBI Taxonomy" id="40482"/>
    <lineage>
        <taxon>Eukaryota</taxon>
        <taxon>Fungi</taxon>
        <taxon>Dikarya</taxon>
        <taxon>Basidiomycota</taxon>
        <taxon>Agaricomycotina</taxon>
        <taxon>Agaricomycetes</taxon>
        <taxon>Agaricomycetidae</taxon>
        <taxon>Agaricales</taxon>
        <taxon>Marasmiineae</taxon>
        <taxon>Omphalotaceae</taxon>
        <taxon>Lentinula</taxon>
    </lineage>
</organism>
<evidence type="ECO:0000256" key="1">
    <source>
        <dbReference type="SAM" id="MobiDB-lite"/>
    </source>
</evidence>
<name>A0ABQ8V1X6_9AGAR</name>
<feature type="region of interest" description="Disordered" evidence="1">
    <location>
        <begin position="219"/>
        <end position="281"/>
    </location>
</feature>
<comment type="caution">
    <text evidence="2">The sequence shown here is derived from an EMBL/GenBank/DDBJ whole genome shotgun (WGS) entry which is preliminary data.</text>
</comment>
<protein>
    <submittedName>
        <fullName evidence="2">Uncharacterized protein</fullName>
    </submittedName>
</protein>
<dbReference type="EMBL" id="JANVFT010000093">
    <property type="protein sequence ID" value="KAJ4470041.1"/>
    <property type="molecule type" value="Genomic_DNA"/>
</dbReference>
<accession>A0ABQ8V1X6</accession>
<feature type="region of interest" description="Disordered" evidence="1">
    <location>
        <begin position="129"/>
        <end position="167"/>
    </location>
</feature>
<evidence type="ECO:0000313" key="2">
    <source>
        <dbReference type="EMBL" id="KAJ4470041.1"/>
    </source>
</evidence>
<sequence length="342" mass="37729">MLSLGSLVLVPELFHLGMRFLPLASCFPCARASWVRPWAPPRVMVPRLQLHLRPLSSSQLGSSLALMVKTLYELARQSALPVAVPRHPRLRILLPFLLHLTTFPLLDYGHSEDEWLGVAGSDLYDPNNAYATSGEEGEVPVLHSHSRSVYSSPLNADSHRDPPPVELSPSVALEDFVELPPRVSASLAEAPVLRRGTHTRGPFRDPALAMVPELSVGRTGLQPAPRIRSSHHTTAEQRGRSHRSDPHRQLRPRACTRETSPGPDFGSHLHRSSQSLSPAAHYAPARLAEQRVPVKNGRRFRDPRQGEISSSVPAAMLNQVNPLVISALRSGWPAFISLNYFS</sequence>